<comment type="similarity">
    <text evidence="1">Belongs to the spermidine/spermine synthase family.</text>
</comment>
<dbReference type="RefSeq" id="WP_289271110.1">
    <property type="nucleotide sequence ID" value="NZ_OX365700.1"/>
</dbReference>
<evidence type="ECO:0000256" key="3">
    <source>
        <dbReference type="ARBA" id="ARBA00023115"/>
    </source>
</evidence>
<dbReference type="NCBIfam" id="NF037959">
    <property type="entry name" value="MFS_SpdSyn"/>
    <property type="match status" value="1"/>
</dbReference>
<name>A0AA86T7I7_9BACT</name>
<feature type="active site" description="Proton acceptor" evidence="4">
    <location>
        <position position="367"/>
    </location>
</feature>
<sequence length="522" mass="57171">MSSTGSSHKWPLSFLFFTAFLTGAIVMALEILGSRLLAPVFGNSLFVWGALIGVVLAAMSSGYAFGGWMSDRHPGGSVLSGLLLGAGLWTLLLAGAGQPVLFHVSSLIEDPRWGPCLAAAVLVAPPAFGLSGVLPALLRLAIQDMGHLGRHTGRMIAVSTIGSLVGTWGTSFYLLSWLGTHMLIAWLGVAQVGLGVLWGTRAAAAGKAIGTLLLAATVSALWVAWHPLSTLPPPVHQEDSPYQQVRVRDDDLFRYLILDRTFHAVMWRADPLQLYLPYSQMMMLALGWAPEAKRGLILGHGGGSLAKWLGRYWPEMELDTVEVDPSVALAAERYFDYQPGPRHHVHVKDARAFLQSTDAQYDVIWMDAFARHLIPFHLTTREFFAELKSHLSPNGVVAVNLASSGEGGDLLRERAVVSTLRSAFPVLETYSVAGPWKSRQARAENLIFFGGAPVERMTLDDLHRQANRLAAEQRLPVETTRLWDRRRETPWQPGLVLTDDYAPYDLLIARELDETGSVRSTN</sequence>
<evidence type="ECO:0000256" key="5">
    <source>
        <dbReference type="SAM" id="Phobius"/>
    </source>
</evidence>
<proteinExistence type="inferred from homology"/>
<dbReference type="CDD" id="cd02440">
    <property type="entry name" value="AdoMet_MTases"/>
    <property type="match status" value="1"/>
</dbReference>
<dbReference type="PANTHER" id="PTHR43317">
    <property type="entry name" value="THERMOSPERMINE SYNTHASE ACAULIS5"/>
    <property type="match status" value="1"/>
</dbReference>
<dbReference type="KEGG" id="nti:DNFV4_04132"/>
<keyword evidence="5" id="KW-0812">Transmembrane</keyword>
<dbReference type="EMBL" id="OX365700">
    <property type="protein sequence ID" value="CAI4033690.1"/>
    <property type="molecule type" value="Genomic_DNA"/>
</dbReference>
<feature type="transmembrane region" description="Helical" evidence="5">
    <location>
        <begin position="181"/>
        <end position="198"/>
    </location>
</feature>
<dbReference type="GO" id="GO:0010487">
    <property type="term" value="F:thermospermine synthase activity"/>
    <property type="evidence" value="ECO:0007669"/>
    <property type="project" value="TreeGrafter"/>
</dbReference>
<evidence type="ECO:0000256" key="2">
    <source>
        <dbReference type="ARBA" id="ARBA00022679"/>
    </source>
</evidence>
<dbReference type="PROSITE" id="PS51006">
    <property type="entry name" value="PABS_2"/>
    <property type="match status" value="1"/>
</dbReference>
<keyword evidence="8" id="KW-1185">Reference proteome</keyword>
<feature type="transmembrane region" description="Helical" evidence="5">
    <location>
        <begin position="45"/>
        <end position="66"/>
    </location>
</feature>
<organism evidence="7 8">
    <name type="scientific">Nitrospira tepida</name>
    <dbReference type="NCBI Taxonomy" id="2973512"/>
    <lineage>
        <taxon>Bacteria</taxon>
        <taxon>Pseudomonadati</taxon>
        <taxon>Nitrospirota</taxon>
        <taxon>Nitrospiria</taxon>
        <taxon>Nitrospirales</taxon>
        <taxon>Nitrospiraceae</taxon>
        <taxon>Nitrospira</taxon>
    </lineage>
</organism>
<dbReference type="Pfam" id="PF01564">
    <property type="entry name" value="Spermine_synth"/>
    <property type="match status" value="1"/>
</dbReference>
<evidence type="ECO:0000313" key="7">
    <source>
        <dbReference type="EMBL" id="CAI4033690.1"/>
    </source>
</evidence>
<evidence type="ECO:0000259" key="6">
    <source>
        <dbReference type="PROSITE" id="PS51006"/>
    </source>
</evidence>
<dbReference type="SUPFAM" id="SSF53335">
    <property type="entry name" value="S-adenosyl-L-methionine-dependent methyltransferases"/>
    <property type="match status" value="1"/>
</dbReference>
<dbReference type="AlphaFoldDB" id="A0AA86T7I7"/>
<feature type="transmembrane region" description="Helical" evidence="5">
    <location>
        <begin position="154"/>
        <end position="175"/>
    </location>
</feature>
<keyword evidence="5" id="KW-0472">Membrane</keyword>
<dbReference type="GO" id="GO:0006596">
    <property type="term" value="P:polyamine biosynthetic process"/>
    <property type="evidence" value="ECO:0007669"/>
    <property type="project" value="UniProtKB-UniRule"/>
</dbReference>
<evidence type="ECO:0000313" key="8">
    <source>
        <dbReference type="Proteomes" id="UP001179121"/>
    </source>
</evidence>
<gene>
    <name evidence="7" type="ORF">DNFV4_04132</name>
</gene>
<dbReference type="PANTHER" id="PTHR43317:SF1">
    <property type="entry name" value="THERMOSPERMINE SYNTHASE ACAULIS5"/>
    <property type="match status" value="1"/>
</dbReference>
<keyword evidence="2 4" id="KW-0808">Transferase</keyword>
<feature type="transmembrane region" description="Helical" evidence="5">
    <location>
        <begin position="117"/>
        <end position="142"/>
    </location>
</feature>
<keyword evidence="5" id="KW-1133">Transmembrane helix</keyword>
<feature type="domain" description="PABS" evidence="6">
    <location>
        <begin position="211"/>
        <end position="453"/>
    </location>
</feature>
<dbReference type="InterPro" id="IPR029063">
    <property type="entry name" value="SAM-dependent_MTases_sf"/>
</dbReference>
<keyword evidence="3 4" id="KW-0620">Polyamine biosynthesis</keyword>
<dbReference type="InterPro" id="IPR030374">
    <property type="entry name" value="PABS"/>
</dbReference>
<evidence type="ECO:0000256" key="4">
    <source>
        <dbReference type="PROSITE-ProRule" id="PRU00354"/>
    </source>
</evidence>
<dbReference type="Gene3D" id="3.40.50.150">
    <property type="entry name" value="Vaccinia Virus protein VP39"/>
    <property type="match status" value="1"/>
</dbReference>
<protein>
    <submittedName>
        <fullName evidence="7">Polyamine aminopropyltransferase</fullName>
    </submittedName>
</protein>
<accession>A0AA86T7I7</accession>
<dbReference type="Proteomes" id="UP001179121">
    <property type="component" value="Chromosome"/>
</dbReference>
<feature type="transmembrane region" description="Helical" evidence="5">
    <location>
        <begin position="12"/>
        <end position="33"/>
    </location>
</feature>
<feature type="transmembrane region" description="Helical" evidence="5">
    <location>
        <begin position="205"/>
        <end position="225"/>
    </location>
</feature>
<feature type="transmembrane region" description="Helical" evidence="5">
    <location>
        <begin position="78"/>
        <end position="97"/>
    </location>
</feature>
<reference evidence="7" key="1">
    <citation type="submission" date="2022-10" db="EMBL/GenBank/DDBJ databases">
        <authorList>
            <person name="Koch H."/>
        </authorList>
    </citation>
    <scope>NUCLEOTIDE SEQUENCE</scope>
    <source>
        <strain evidence="7">DNF</strain>
    </source>
</reference>
<evidence type="ECO:0000256" key="1">
    <source>
        <dbReference type="ARBA" id="ARBA00007867"/>
    </source>
</evidence>